<feature type="compositionally biased region" description="Low complexity" evidence="8">
    <location>
        <begin position="917"/>
        <end position="941"/>
    </location>
</feature>
<dbReference type="Pfam" id="PF22591">
    <property type="entry name" value="eIF3a_PCI_TPR-like"/>
    <property type="match status" value="1"/>
</dbReference>
<sequence length="987" mass="111717">MAPFAKPENVLRRAEELIAVGQNNAALQALHEIITSKRSRTTALGSLEPVMLKFIELCVDLRKGKIAKEGMYQYKNIAQNLSVQTIELVVKKFIDLAEAKVQAAQAQAEKITLDAIDDLEATETPESILMSTVSGEQSKDRTDRAVVTPWLKFLWEAYRTVLDILRNNARLEVMYQTTANQAFAFCLKYTRKTEFKRLCDLLRNHLQNIAKYSNQMHSINLNDPDSLQRHLDMRFAQLNAAVELELWQEAFRSVEDIHNLLTMSKRPPKTIMMANYYEKLSKIFLVSENYLFHAAAWNRYFGLTRAQIKAQNTEVDVSKLASLVVLSALSIPVISTSRSKADLVEIDESKQKNNRLAVLLSMGKAPTRATLLKEALSKGLLKTVKPEIKDLYNILEVEFHPLSISKRIEPILAQLAEDADMKQYIKPLQQVILTRLFQQLSQVYDSVKLDFVLNLAKFPAPFEMSTAEIEKFIMNGNKKGELSIRIDHAGKALTFESDVFAAPRVAAESGVRLQATPAELVRTQLSRLGKCLFATINVVDKAYLEERLAAKQAALERAAAGADKEHQDTLARRAIIERRKELVETLQMRKEKEEASKRALKAQQEAEAEQKRLAEEAKKRELDRIRREQDKIREDEARKLAEDLKAKGALKVDVDNLEGMDTTKLRQLQIQQMEKETKDMSERLRITSKRIDHIERAYRREEIPLLDEDYAKQKEADKTAHAEARRIQLQTSKQKHADDLALKKRLARILPDYSSFRATIEEKRHEEFEARRAEAQAALEAAKEDRRRQVRERREHEEAERVEREAREAELAAEREREEAERAEREAEDRARREEEAAKRAEERAKLDEVAERQRQRDAEIEAKLAAKRNQSRDEALRAQGIRDTRPDGAAPQSAAPAPAAGGGGWRERLAARKAAEAAVGAAPAAPEPTRSSAPAVAEEAPAPRKYAPPSQRQGAPQGGAQEGAQGGSGGKYVPPSQRRQEGGSRW</sequence>
<dbReference type="PANTHER" id="PTHR14005">
    <property type="entry name" value="EUKARYOTIC TRANSLATION INITIATION FACTOR 3, THETA SUBUNIT"/>
    <property type="match status" value="1"/>
</dbReference>
<dbReference type="Proteomes" id="UP000033140">
    <property type="component" value="Unassembled WGS sequence"/>
</dbReference>
<dbReference type="GO" id="GO:0016282">
    <property type="term" value="C:eukaryotic 43S preinitiation complex"/>
    <property type="evidence" value="ECO:0007669"/>
    <property type="project" value="UniProtKB-UniRule"/>
</dbReference>
<dbReference type="STRING" id="698492.A0A0E9NDS5"/>
<dbReference type="InterPro" id="IPR054711">
    <property type="entry name" value="eIF3a_PCI_TPR-like"/>
</dbReference>
<evidence type="ECO:0000256" key="2">
    <source>
        <dbReference type="ARBA" id="ARBA00022490"/>
    </source>
</evidence>
<dbReference type="Pfam" id="PF01399">
    <property type="entry name" value="PCI"/>
    <property type="match status" value="1"/>
</dbReference>
<comment type="similarity">
    <text evidence="7">Belongs to the eIF-3 subunit A family.</text>
</comment>
<dbReference type="EMBL" id="BACD03000012">
    <property type="protein sequence ID" value="GAO47994.1"/>
    <property type="molecule type" value="Genomic_DNA"/>
</dbReference>
<evidence type="ECO:0000256" key="8">
    <source>
        <dbReference type="SAM" id="MobiDB-lite"/>
    </source>
</evidence>
<dbReference type="FunFam" id="1.25.40.860:FF:000003">
    <property type="entry name" value="Eukaryotic translation initiation factor 3 subunit A"/>
    <property type="match status" value="1"/>
</dbReference>
<accession>A0A0E9NDS5</accession>
<keyword evidence="6 7" id="KW-0175">Coiled coil</keyword>
<evidence type="ECO:0000313" key="11">
    <source>
        <dbReference type="Proteomes" id="UP000033140"/>
    </source>
</evidence>
<comment type="caution">
    <text evidence="10">The sequence shown here is derived from an EMBL/GenBank/DDBJ whole genome shotgun (WGS) entry which is preliminary data.</text>
</comment>
<feature type="domain" description="PCI" evidence="9">
    <location>
        <begin position="317"/>
        <end position="500"/>
    </location>
</feature>
<feature type="compositionally biased region" description="Basic and acidic residues" evidence="8">
    <location>
        <begin position="906"/>
        <end position="916"/>
    </location>
</feature>
<dbReference type="GO" id="GO:0033290">
    <property type="term" value="C:eukaryotic 48S preinitiation complex"/>
    <property type="evidence" value="ECO:0007669"/>
    <property type="project" value="UniProtKB-UniRule"/>
</dbReference>
<comment type="function">
    <text evidence="7">RNA-binding component of the eukaryotic translation initiation factor 3 (eIF-3) complex, which is involved in protein synthesis of a specialized repertoire of mRNAs and, together with other initiation factors, stimulates binding of mRNA and methionyl-tRNAi to the 40S ribosome. The eIF-3 complex specifically targets and initiates translation of a subset of mRNAs involved in cell proliferation.</text>
</comment>
<dbReference type="GO" id="GO:0001732">
    <property type="term" value="P:formation of cytoplasmic translation initiation complex"/>
    <property type="evidence" value="ECO:0007669"/>
    <property type="project" value="UniProtKB-UniRule"/>
</dbReference>
<keyword evidence="11" id="KW-1185">Reference proteome</keyword>
<evidence type="ECO:0000259" key="9">
    <source>
        <dbReference type="PROSITE" id="PS50250"/>
    </source>
</evidence>
<reference evidence="10 11" key="1">
    <citation type="journal article" date="2011" name="J. Gen. Appl. Microbiol.">
        <title>Draft genome sequencing of the enigmatic yeast Saitoella complicata.</title>
        <authorList>
            <person name="Nishida H."/>
            <person name="Hamamoto M."/>
            <person name="Sugiyama J."/>
        </authorList>
    </citation>
    <scope>NUCLEOTIDE SEQUENCE [LARGE SCALE GENOMIC DNA]</scope>
    <source>
        <strain evidence="10 11">NRRL Y-17804</strain>
    </source>
</reference>
<feature type="compositionally biased region" description="Low complexity" evidence="8">
    <location>
        <begin position="889"/>
        <end position="900"/>
    </location>
</feature>
<keyword evidence="2 7" id="KW-0963">Cytoplasm</keyword>
<dbReference type="AlphaFoldDB" id="A0A0E9NDS5"/>
<dbReference type="PANTHER" id="PTHR14005:SF0">
    <property type="entry name" value="EUKARYOTIC TRANSLATION INITIATION FACTOR 3 SUBUNIT A"/>
    <property type="match status" value="1"/>
</dbReference>
<evidence type="ECO:0000256" key="3">
    <source>
        <dbReference type="ARBA" id="ARBA00022540"/>
    </source>
</evidence>
<feature type="region of interest" description="Disordered" evidence="8">
    <location>
        <begin position="765"/>
        <end position="987"/>
    </location>
</feature>
<dbReference type="GO" id="GO:0003743">
    <property type="term" value="F:translation initiation factor activity"/>
    <property type="evidence" value="ECO:0007669"/>
    <property type="project" value="UniProtKB-UniRule"/>
</dbReference>
<feature type="compositionally biased region" description="Gly residues" evidence="8">
    <location>
        <begin position="957"/>
        <end position="971"/>
    </location>
</feature>
<keyword evidence="3 7" id="KW-0396">Initiation factor</keyword>
<dbReference type="FunFam" id="4.10.860.10:FF:000001">
    <property type="entry name" value="Eukaryotic translation initiation factor 3 subunit A"/>
    <property type="match status" value="1"/>
</dbReference>
<feature type="coiled-coil region" evidence="7">
    <location>
        <begin position="583"/>
        <end position="638"/>
    </location>
</feature>
<comment type="subunit">
    <text evidence="7">Component of the eukaryotic translation initiation factor 3 (eIF-3) complex.</text>
</comment>
<dbReference type="Gene3D" id="1.25.40.860">
    <property type="match status" value="1"/>
</dbReference>
<evidence type="ECO:0000256" key="7">
    <source>
        <dbReference type="HAMAP-Rule" id="MF_03000"/>
    </source>
</evidence>
<feature type="compositionally biased region" description="Basic and acidic residues" evidence="8">
    <location>
        <begin position="765"/>
        <end position="774"/>
    </location>
</feature>
<evidence type="ECO:0000256" key="6">
    <source>
        <dbReference type="ARBA" id="ARBA00023054"/>
    </source>
</evidence>
<dbReference type="InterPro" id="IPR000717">
    <property type="entry name" value="PCI_dom"/>
</dbReference>
<dbReference type="RefSeq" id="XP_019021845.1">
    <property type="nucleotide sequence ID" value="XM_019169830.1"/>
</dbReference>
<name>A0A0E9NDS5_SAICN</name>
<dbReference type="InterPro" id="IPR027512">
    <property type="entry name" value="EIF3A"/>
</dbReference>
<comment type="subcellular location">
    <subcellularLocation>
        <location evidence="1 7">Cytoplasm</location>
    </subcellularLocation>
</comment>
<reference evidence="10 11" key="3">
    <citation type="journal article" date="2015" name="Genome Announc.">
        <title>Draft Genome Sequence of the Archiascomycetous Yeast Saitoella complicata.</title>
        <authorList>
            <person name="Yamauchi K."/>
            <person name="Kondo S."/>
            <person name="Hamamoto M."/>
            <person name="Takahashi Y."/>
            <person name="Ogura Y."/>
            <person name="Hayashi T."/>
            <person name="Nishida H."/>
        </authorList>
    </citation>
    <scope>NUCLEOTIDE SEQUENCE [LARGE SCALE GENOMIC DNA]</scope>
    <source>
        <strain evidence="10 11">NRRL Y-17804</strain>
    </source>
</reference>
<evidence type="ECO:0000256" key="4">
    <source>
        <dbReference type="ARBA" id="ARBA00022884"/>
    </source>
</evidence>
<reference evidence="10 11" key="2">
    <citation type="journal article" date="2014" name="J. Gen. Appl. Microbiol.">
        <title>The early diverging ascomycetous budding yeast Saitoella complicata has three histone deacetylases belonging to the Clr6, Hos2, and Rpd3 lineages.</title>
        <authorList>
            <person name="Nishida H."/>
            <person name="Matsumoto T."/>
            <person name="Kondo S."/>
            <person name="Hamamoto M."/>
            <person name="Yoshikawa H."/>
        </authorList>
    </citation>
    <scope>NUCLEOTIDE SEQUENCE [LARGE SCALE GENOMIC DNA]</scope>
    <source>
        <strain evidence="10 11">NRRL Y-17804</strain>
    </source>
</reference>
<dbReference type="SMART" id="SM00088">
    <property type="entry name" value="PINT"/>
    <property type="match status" value="1"/>
</dbReference>
<protein>
    <recommendedName>
        <fullName evidence="7">Eukaryotic translation initiation factor 3 subunit A</fullName>
        <shortName evidence="7">eIF3a</shortName>
    </recommendedName>
    <alternativeName>
        <fullName evidence="7">Eukaryotic translation initiation factor 3 110 kDa subunit homolog</fullName>
        <shortName evidence="7">eIF3 p110</shortName>
    </alternativeName>
    <alternativeName>
        <fullName evidence="7">Translation initiation factor eIF3, p110 subunit homolog</fullName>
    </alternativeName>
</protein>
<gene>
    <name evidence="7" type="primary">TIF32</name>
    <name evidence="10" type="ORF">G7K_2184-t1</name>
</gene>
<dbReference type="GO" id="GO:0003729">
    <property type="term" value="F:mRNA binding"/>
    <property type="evidence" value="ECO:0007669"/>
    <property type="project" value="TreeGrafter"/>
</dbReference>
<dbReference type="GO" id="GO:0002188">
    <property type="term" value="P:translation reinitiation"/>
    <property type="evidence" value="ECO:0007669"/>
    <property type="project" value="TreeGrafter"/>
</dbReference>
<proteinExistence type="inferred from homology"/>
<keyword evidence="4 7" id="KW-0694">RNA-binding</keyword>
<dbReference type="OMA" id="EHITNKR"/>
<dbReference type="GO" id="GO:0071541">
    <property type="term" value="C:eukaryotic translation initiation factor 3 complex, eIF3m"/>
    <property type="evidence" value="ECO:0007669"/>
    <property type="project" value="TreeGrafter"/>
</dbReference>
<dbReference type="GO" id="GO:0043614">
    <property type="term" value="C:multi-eIF complex"/>
    <property type="evidence" value="ECO:0007669"/>
    <property type="project" value="TreeGrafter"/>
</dbReference>
<dbReference type="HAMAP" id="MF_03000">
    <property type="entry name" value="eIF3a"/>
    <property type="match status" value="1"/>
</dbReference>
<dbReference type="PROSITE" id="PS50250">
    <property type="entry name" value="PCI"/>
    <property type="match status" value="1"/>
</dbReference>
<evidence type="ECO:0000256" key="5">
    <source>
        <dbReference type="ARBA" id="ARBA00022917"/>
    </source>
</evidence>
<keyword evidence="5 7" id="KW-0648">Protein biosynthesis</keyword>
<dbReference type="Gene3D" id="4.10.860.10">
    <property type="entry name" value="UVR domain"/>
    <property type="match status" value="1"/>
</dbReference>
<dbReference type="OrthoDB" id="18884at2759"/>
<dbReference type="GO" id="GO:0071540">
    <property type="term" value="C:eukaryotic translation initiation factor 3 complex, eIF3e"/>
    <property type="evidence" value="ECO:0007669"/>
    <property type="project" value="TreeGrafter"/>
</dbReference>
<evidence type="ECO:0000256" key="1">
    <source>
        <dbReference type="ARBA" id="ARBA00004496"/>
    </source>
</evidence>
<organism evidence="10 11">
    <name type="scientific">Saitoella complicata (strain BCRC 22490 / CBS 7301 / JCM 7358 / NBRC 10748 / NRRL Y-17804)</name>
    <dbReference type="NCBI Taxonomy" id="698492"/>
    <lineage>
        <taxon>Eukaryota</taxon>
        <taxon>Fungi</taxon>
        <taxon>Dikarya</taxon>
        <taxon>Ascomycota</taxon>
        <taxon>Taphrinomycotina</taxon>
        <taxon>Taphrinomycotina incertae sedis</taxon>
        <taxon>Saitoella</taxon>
    </lineage>
</organism>
<feature type="compositionally biased region" description="Basic and acidic residues" evidence="8">
    <location>
        <begin position="781"/>
        <end position="887"/>
    </location>
</feature>
<evidence type="ECO:0000313" key="10">
    <source>
        <dbReference type="EMBL" id="GAO47994.1"/>
    </source>
</evidence>